<sequence>MGMSSSHNVLLLLVLSSFLPLMALAQLRQDYYSNVCPNVEAIVRDAVTKKLQQTFITAPGTLRLFFHDCFVRGCDASVMISNPNDNDEKHNADDVSLAGDAFDTVIKAKAAVDAVPGCTNQVSCADVLAMAARDVVFLTGGPFFPVELGRLDGKISTKAGVRHNLPHPNFDLDQLNTMFASHGLTQTDMIALSGAHTIGFSHCAKFFRRIYKYSKTRTIDPTMNRGYALQLRQACPVGVDPAVAINMDPTTPQVFDNVYFQNLLNGMGLFGSDQVLHTDRRSRATVKLFAANKTAFEEAFATSMIKLGRVGVKTGSQGEVRRDCSMFNS</sequence>
<dbReference type="InterPro" id="IPR000823">
    <property type="entry name" value="Peroxidase_pln"/>
</dbReference>
<keyword evidence="11 18" id="KW-1015">Disulfide bond</keyword>
<dbReference type="GO" id="GO:0020037">
    <property type="term" value="F:heme binding"/>
    <property type="evidence" value="ECO:0007669"/>
    <property type="project" value="UniProtKB-UniRule"/>
</dbReference>
<feature type="binding site" evidence="16">
    <location>
        <position position="88"/>
    </location>
    <ligand>
        <name>Ca(2+)</name>
        <dbReference type="ChEBI" id="CHEBI:29108"/>
        <label>1</label>
    </ligand>
</feature>
<keyword evidence="9 19" id="KW-0560">Oxidoreductase</keyword>
<comment type="similarity">
    <text evidence="3">Belongs to the peroxidase family. Ascorbate peroxidase subfamily.</text>
</comment>
<dbReference type="CDD" id="cd00693">
    <property type="entry name" value="secretory_peroxidase"/>
    <property type="match status" value="1"/>
</dbReference>
<evidence type="ECO:0000256" key="1">
    <source>
        <dbReference type="ARBA" id="ARBA00000189"/>
    </source>
</evidence>
<evidence type="ECO:0000256" key="2">
    <source>
        <dbReference type="ARBA" id="ARBA00002322"/>
    </source>
</evidence>
<dbReference type="InterPro" id="IPR033905">
    <property type="entry name" value="Secretory_peroxidase"/>
</dbReference>
<feature type="disulfide bond" evidence="18">
    <location>
        <begin position="36"/>
        <end position="118"/>
    </location>
</feature>
<feature type="site" description="Transition state stabilizer" evidence="17">
    <location>
        <position position="63"/>
    </location>
</feature>
<feature type="binding site" evidence="15">
    <location>
        <position position="166"/>
    </location>
    <ligand>
        <name>substrate</name>
    </ligand>
</feature>
<feature type="binding site" evidence="16">
    <location>
        <position position="71"/>
    </location>
    <ligand>
        <name>Ca(2+)</name>
        <dbReference type="ChEBI" id="CHEBI:29108"/>
        <label>1</label>
    </ligand>
</feature>
<feature type="binding site" evidence="16">
    <location>
        <position position="248"/>
    </location>
    <ligand>
        <name>Ca(2+)</name>
        <dbReference type="ChEBI" id="CHEBI:29108"/>
        <label>2</label>
    </ligand>
</feature>
<evidence type="ECO:0000313" key="22">
    <source>
        <dbReference type="Proteomes" id="UP000652761"/>
    </source>
</evidence>
<evidence type="ECO:0000256" key="7">
    <source>
        <dbReference type="ARBA" id="ARBA00022723"/>
    </source>
</evidence>
<evidence type="ECO:0000256" key="14">
    <source>
        <dbReference type="PIRSR" id="PIRSR600823-1"/>
    </source>
</evidence>
<evidence type="ECO:0000256" key="8">
    <source>
        <dbReference type="ARBA" id="ARBA00022837"/>
    </source>
</evidence>
<keyword evidence="10 16" id="KW-0408">Iron</keyword>
<evidence type="ECO:0000256" key="18">
    <source>
        <dbReference type="PIRSR" id="PIRSR600823-5"/>
    </source>
</evidence>
<dbReference type="InterPro" id="IPR002016">
    <property type="entry name" value="Haem_peroxidase"/>
</dbReference>
<evidence type="ECO:0000256" key="13">
    <source>
        <dbReference type="ARBA" id="ARBA00023324"/>
    </source>
</evidence>
<evidence type="ECO:0000256" key="6">
    <source>
        <dbReference type="ARBA" id="ARBA00022617"/>
    </source>
</evidence>
<protein>
    <recommendedName>
        <fullName evidence="4 19">Peroxidase</fullName>
        <ecNumber evidence="4 19">1.11.1.7</ecNumber>
    </recommendedName>
</protein>
<dbReference type="AlphaFoldDB" id="A0A843V989"/>
<dbReference type="GO" id="GO:0046872">
    <property type="term" value="F:metal ion binding"/>
    <property type="evidence" value="ECO:0007669"/>
    <property type="project" value="UniProtKB-UniRule"/>
</dbReference>
<dbReference type="Gene3D" id="1.10.420.10">
    <property type="entry name" value="Peroxidase, domain 2"/>
    <property type="match status" value="1"/>
</dbReference>
<dbReference type="GO" id="GO:0042744">
    <property type="term" value="P:hydrogen peroxide catabolic process"/>
    <property type="evidence" value="ECO:0007669"/>
    <property type="project" value="UniProtKB-KW"/>
</dbReference>
<keyword evidence="12" id="KW-0873">Pyrrolidone carboxylic acid</keyword>
<dbReference type="PANTHER" id="PTHR31517">
    <property type="match status" value="1"/>
</dbReference>
<dbReference type="PROSITE" id="PS00435">
    <property type="entry name" value="PEROXIDASE_1"/>
    <property type="match status" value="1"/>
</dbReference>
<dbReference type="FunFam" id="1.10.520.10:FF:000008">
    <property type="entry name" value="Peroxidase"/>
    <property type="match status" value="1"/>
</dbReference>
<evidence type="ECO:0000259" key="20">
    <source>
        <dbReference type="PROSITE" id="PS50873"/>
    </source>
</evidence>
<comment type="similarity">
    <text evidence="19">Belongs to the peroxidase family. Classical plant (class III) peroxidase subfamily.</text>
</comment>
<feature type="chain" id="PRO_5033109870" description="Peroxidase" evidence="19">
    <location>
        <begin position="26"/>
        <end position="329"/>
    </location>
</feature>
<dbReference type="PROSITE" id="PS50873">
    <property type="entry name" value="PEROXIDASE_4"/>
    <property type="match status" value="1"/>
</dbReference>
<dbReference type="GO" id="GO:0140825">
    <property type="term" value="F:lactoperoxidase activity"/>
    <property type="evidence" value="ECO:0007669"/>
    <property type="project" value="UniProtKB-EC"/>
</dbReference>
<dbReference type="PRINTS" id="PR00461">
    <property type="entry name" value="PLPEROXIDASE"/>
</dbReference>
<feature type="disulfide bond" evidence="18">
    <location>
        <begin position="69"/>
        <end position="74"/>
    </location>
</feature>
<feature type="binding site" evidence="16">
    <location>
        <position position="68"/>
    </location>
    <ligand>
        <name>Ca(2+)</name>
        <dbReference type="ChEBI" id="CHEBI:29108"/>
        <label>1</label>
    </ligand>
</feature>
<comment type="caution">
    <text evidence="21">The sequence shown here is derived from an EMBL/GenBank/DDBJ whole genome shotgun (WGS) entry which is preliminary data.</text>
</comment>
<evidence type="ECO:0000256" key="9">
    <source>
        <dbReference type="ARBA" id="ARBA00023002"/>
    </source>
</evidence>
<name>A0A843V989_COLES</name>
<evidence type="ECO:0000256" key="5">
    <source>
        <dbReference type="ARBA" id="ARBA00022559"/>
    </source>
</evidence>
<dbReference type="GO" id="GO:0005576">
    <property type="term" value="C:extracellular region"/>
    <property type="evidence" value="ECO:0007669"/>
    <property type="project" value="UniProtKB-SubCell"/>
</dbReference>
<accession>A0A843V989</accession>
<dbReference type="PROSITE" id="PS00436">
    <property type="entry name" value="PEROXIDASE_2"/>
    <property type="match status" value="1"/>
</dbReference>
<dbReference type="Pfam" id="PF00141">
    <property type="entry name" value="peroxidase"/>
    <property type="match status" value="1"/>
</dbReference>
<keyword evidence="8 16" id="KW-0106">Calcium</keyword>
<evidence type="ECO:0000256" key="17">
    <source>
        <dbReference type="PIRSR" id="PIRSR600823-4"/>
    </source>
</evidence>
<proteinExistence type="inferred from homology"/>
<dbReference type="Proteomes" id="UP000652761">
    <property type="component" value="Unassembled WGS sequence"/>
</dbReference>
<comment type="subcellular location">
    <subcellularLocation>
        <location evidence="19">Secreted</location>
    </subcellularLocation>
</comment>
<feature type="binding site" evidence="16">
    <location>
        <position position="256"/>
    </location>
    <ligand>
        <name>Ca(2+)</name>
        <dbReference type="ChEBI" id="CHEBI:29108"/>
        <label>2</label>
    </ligand>
</feature>
<comment type="cofactor">
    <cofactor evidence="16 19">
        <name>Ca(2+)</name>
        <dbReference type="ChEBI" id="CHEBI:29108"/>
    </cofactor>
    <text evidence="16 19">Binds 2 calcium ions per subunit.</text>
</comment>
<keyword evidence="19" id="KW-0964">Secreted</keyword>
<dbReference type="PRINTS" id="PR00458">
    <property type="entry name" value="PEROXIDASE"/>
</dbReference>
<reference evidence="21" key="1">
    <citation type="submission" date="2017-07" db="EMBL/GenBank/DDBJ databases">
        <title>Taro Niue Genome Assembly and Annotation.</title>
        <authorList>
            <person name="Atibalentja N."/>
            <person name="Keating K."/>
            <person name="Fields C.J."/>
        </authorList>
    </citation>
    <scope>NUCLEOTIDE SEQUENCE</scope>
    <source>
        <strain evidence="21">Niue_2</strain>
        <tissue evidence="21">Leaf</tissue>
    </source>
</reference>
<keyword evidence="13 19" id="KW-0376">Hydrogen peroxide</keyword>
<feature type="binding site" evidence="16">
    <location>
        <position position="77"/>
    </location>
    <ligand>
        <name>Ca(2+)</name>
        <dbReference type="ChEBI" id="CHEBI:29108"/>
        <label>1</label>
    </ligand>
</feature>
<feature type="disulfide bond" evidence="18">
    <location>
        <begin position="124"/>
        <end position="324"/>
    </location>
</feature>
<feature type="binding site" evidence="16">
    <location>
        <position position="197"/>
    </location>
    <ligand>
        <name>Ca(2+)</name>
        <dbReference type="ChEBI" id="CHEBI:29108"/>
        <label>2</label>
    </ligand>
</feature>
<evidence type="ECO:0000256" key="4">
    <source>
        <dbReference type="ARBA" id="ARBA00012313"/>
    </source>
</evidence>
<dbReference type="InterPro" id="IPR019794">
    <property type="entry name" value="Peroxidases_AS"/>
</dbReference>
<dbReference type="InterPro" id="IPR019793">
    <property type="entry name" value="Peroxidases_heam-ligand_BS"/>
</dbReference>
<feature type="domain" description="Plant heme peroxidase family profile" evidence="20">
    <location>
        <begin position="26"/>
        <end position="328"/>
    </location>
</feature>
<dbReference type="PANTHER" id="PTHR31517:SF48">
    <property type="entry name" value="PEROXIDASE 16-RELATED"/>
    <property type="match status" value="1"/>
</dbReference>
<comment type="catalytic activity">
    <reaction evidence="1 19">
        <text>2 a phenolic donor + H2O2 = 2 a phenolic radical donor + 2 H2O</text>
        <dbReference type="Rhea" id="RHEA:56136"/>
        <dbReference type="ChEBI" id="CHEBI:15377"/>
        <dbReference type="ChEBI" id="CHEBI:16240"/>
        <dbReference type="ChEBI" id="CHEBI:139520"/>
        <dbReference type="ChEBI" id="CHEBI:139521"/>
        <dbReference type="EC" id="1.11.1.7"/>
    </reaction>
</comment>
<evidence type="ECO:0000256" key="12">
    <source>
        <dbReference type="ARBA" id="ARBA00023283"/>
    </source>
</evidence>
<feature type="active site" description="Proton acceptor" evidence="14">
    <location>
        <position position="67"/>
    </location>
</feature>
<dbReference type="FunFam" id="1.10.420.10:FF:000001">
    <property type="entry name" value="Peroxidase"/>
    <property type="match status" value="1"/>
</dbReference>
<evidence type="ECO:0000256" key="10">
    <source>
        <dbReference type="ARBA" id="ARBA00023004"/>
    </source>
</evidence>
<evidence type="ECO:0000256" key="3">
    <source>
        <dbReference type="ARBA" id="ARBA00006873"/>
    </source>
</evidence>
<organism evidence="21 22">
    <name type="scientific">Colocasia esculenta</name>
    <name type="common">Wild taro</name>
    <name type="synonym">Arum esculentum</name>
    <dbReference type="NCBI Taxonomy" id="4460"/>
    <lineage>
        <taxon>Eukaryota</taxon>
        <taxon>Viridiplantae</taxon>
        <taxon>Streptophyta</taxon>
        <taxon>Embryophyta</taxon>
        <taxon>Tracheophyta</taxon>
        <taxon>Spermatophyta</taxon>
        <taxon>Magnoliopsida</taxon>
        <taxon>Liliopsida</taxon>
        <taxon>Araceae</taxon>
        <taxon>Aroideae</taxon>
        <taxon>Colocasieae</taxon>
        <taxon>Colocasia</taxon>
    </lineage>
</organism>
<comment type="cofactor">
    <cofactor evidence="16 19">
        <name>heme b</name>
        <dbReference type="ChEBI" id="CHEBI:60344"/>
    </cofactor>
    <text evidence="16 19">Binds 1 heme b (iron(II)-protoporphyrin IX) group per subunit.</text>
</comment>
<keyword evidence="22" id="KW-1185">Reference proteome</keyword>
<keyword evidence="19" id="KW-0732">Signal</keyword>
<dbReference type="Gene3D" id="1.10.520.10">
    <property type="match status" value="1"/>
</dbReference>
<dbReference type="EMBL" id="NMUH01001033">
    <property type="protein sequence ID" value="MQL88139.1"/>
    <property type="molecule type" value="Genomic_DNA"/>
</dbReference>
<evidence type="ECO:0000313" key="21">
    <source>
        <dbReference type="EMBL" id="MQL88139.1"/>
    </source>
</evidence>
<dbReference type="EC" id="1.11.1.7" evidence="4 19"/>
<keyword evidence="5 19" id="KW-0575">Peroxidase</keyword>
<evidence type="ECO:0000256" key="16">
    <source>
        <dbReference type="PIRSR" id="PIRSR600823-3"/>
    </source>
</evidence>
<feature type="binding site" evidence="16">
    <location>
        <position position="75"/>
    </location>
    <ligand>
        <name>Ca(2+)</name>
        <dbReference type="ChEBI" id="CHEBI:29108"/>
        <label>1</label>
    </ligand>
</feature>
<evidence type="ECO:0000256" key="15">
    <source>
        <dbReference type="PIRSR" id="PIRSR600823-2"/>
    </source>
</evidence>
<comment type="function">
    <text evidence="2">Removal of H(2)O(2), oxidation of toxic reductants, biosynthesis and degradation of lignin, suberization, auxin catabolism, response to environmental stresses such as wounding, pathogen attack and oxidative stress. These functions might be dependent on each isozyme/isoform in each plant tissue.</text>
</comment>
<feature type="signal peptide" evidence="19">
    <location>
        <begin position="1"/>
        <end position="25"/>
    </location>
</feature>
<gene>
    <name evidence="21" type="ORF">Taro_020697</name>
</gene>
<feature type="binding site" evidence="16">
    <location>
        <position position="73"/>
    </location>
    <ligand>
        <name>Ca(2+)</name>
        <dbReference type="ChEBI" id="CHEBI:29108"/>
        <label>1</label>
    </ligand>
</feature>
<feature type="disulfide bond" evidence="18">
    <location>
        <begin position="203"/>
        <end position="235"/>
    </location>
</feature>
<keyword evidence="7 16" id="KW-0479">Metal-binding</keyword>
<feature type="binding site" evidence="16">
    <location>
        <position position="251"/>
    </location>
    <ligand>
        <name>Ca(2+)</name>
        <dbReference type="ChEBI" id="CHEBI:29108"/>
        <label>2</label>
    </ligand>
</feature>
<dbReference type="GO" id="GO:0006979">
    <property type="term" value="P:response to oxidative stress"/>
    <property type="evidence" value="ECO:0007669"/>
    <property type="project" value="UniProtKB-UniRule"/>
</dbReference>
<dbReference type="SMR" id="A0A843V989"/>
<dbReference type="InterPro" id="IPR010255">
    <property type="entry name" value="Haem_peroxidase_sf"/>
</dbReference>
<evidence type="ECO:0000256" key="19">
    <source>
        <dbReference type="RuleBase" id="RU362060"/>
    </source>
</evidence>
<dbReference type="SUPFAM" id="SSF48113">
    <property type="entry name" value="Heme-dependent peroxidases"/>
    <property type="match status" value="1"/>
</dbReference>
<keyword evidence="6 19" id="KW-0349">Heme</keyword>
<feature type="binding site" description="axial binding residue" evidence="16">
    <location>
        <position position="196"/>
    </location>
    <ligand>
        <name>heme b</name>
        <dbReference type="ChEBI" id="CHEBI:60344"/>
    </ligand>
    <ligandPart>
        <name>Fe</name>
        <dbReference type="ChEBI" id="CHEBI:18248"/>
    </ligandPart>
</feature>
<dbReference type="OrthoDB" id="2113341at2759"/>
<evidence type="ECO:0000256" key="11">
    <source>
        <dbReference type="ARBA" id="ARBA00023157"/>
    </source>
</evidence>